<name>A0A9P7KFK6_9AGAR</name>
<dbReference type="InterPro" id="IPR000232">
    <property type="entry name" value="HSF_DNA-bd"/>
</dbReference>
<reference evidence="7" key="2">
    <citation type="submission" date="2021-10" db="EMBL/GenBank/DDBJ databases">
        <title>Phylogenomics reveals ancestral predisposition of the termite-cultivated fungus Termitomyces towards a domesticated lifestyle.</title>
        <authorList>
            <person name="Auxier B."/>
            <person name="Grum-Grzhimaylo A."/>
            <person name="Cardenas M.E."/>
            <person name="Lodge J.D."/>
            <person name="Laessoe T."/>
            <person name="Pedersen O."/>
            <person name="Smith M.E."/>
            <person name="Kuyper T.W."/>
            <person name="Franco-Molano E.A."/>
            <person name="Baroni T.J."/>
            <person name="Aanen D.K."/>
        </authorList>
    </citation>
    <scope>NUCLEOTIDE SEQUENCE</scope>
    <source>
        <strain evidence="7">AP01</strain>
        <tissue evidence="7">Mycelium</tissue>
    </source>
</reference>
<feature type="region of interest" description="Disordered" evidence="5">
    <location>
        <begin position="426"/>
        <end position="472"/>
    </location>
</feature>
<keyword evidence="4" id="KW-0539">Nucleus</keyword>
<feature type="compositionally biased region" description="Low complexity" evidence="5">
    <location>
        <begin position="329"/>
        <end position="347"/>
    </location>
</feature>
<gene>
    <name evidence="7" type="ORF">DXG03_000004</name>
</gene>
<comment type="subcellular location">
    <subcellularLocation>
        <location evidence="1">Nucleus</location>
    </subcellularLocation>
</comment>
<organism evidence="7 8">
    <name type="scientific">Asterophora parasitica</name>
    <dbReference type="NCBI Taxonomy" id="117018"/>
    <lineage>
        <taxon>Eukaryota</taxon>
        <taxon>Fungi</taxon>
        <taxon>Dikarya</taxon>
        <taxon>Basidiomycota</taxon>
        <taxon>Agaricomycotina</taxon>
        <taxon>Agaricomycetes</taxon>
        <taxon>Agaricomycetidae</taxon>
        <taxon>Agaricales</taxon>
        <taxon>Tricholomatineae</taxon>
        <taxon>Lyophyllaceae</taxon>
        <taxon>Asterophora</taxon>
    </lineage>
</organism>
<feature type="compositionally biased region" description="Basic residues" evidence="5">
    <location>
        <begin position="83"/>
        <end position="96"/>
    </location>
</feature>
<dbReference type="Pfam" id="PF00447">
    <property type="entry name" value="HSF_DNA-bind"/>
    <property type="match status" value="1"/>
</dbReference>
<comment type="similarity">
    <text evidence="2">Belongs to the HSF family.</text>
</comment>
<feature type="compositionally biased region" description="Basic and acidic residues" evidence="5">
    <location>
        <begin position="309"/>
        <end position="319"/>
    </location>
</feature>
<feature type="compositionally biased region" description="Low complexity" evidence="5">
    <location>
        <begin position="233"/>
        <end position="255"/>
    </location>
</feature>
<dbReference type="GO" id="GO:0043565">
    <property type="term" value="F:sequence-specific DNA binding"/>
    <property type="evidence" value="ECO:0007669"/>
    <property type="project" value="InterPro"/>
</dbReference>
<feature type="region of interest" description="Disordered" evidence="5">
    <location>
        <begin position="63"/>
        <end position="115"/>
    </location>
</feature>
<accession>A0A9P7KFK6</accession>
<keyword evidence="8" id="KW-1185">Reference proteome</keyword>
<dbReference type="OrthoDB" id="432483at2759"/>
<evidence type="ECO:0000256" key="5">
    <source>
        <dbReference type="SAM" id="MobiDB-lite"/>
    </source>
</evidence>
<dbReference type="Proteomes" id="UP000775547">
    <property type="component" value="Unassembled WGS sequence"/>
</dbReference>
<feature type="region of interest" description="Disordered" evidence="5">
    <location>
        <begin position="170"/>
        <end position="214"/>
    </location>
</feature>
<feature type="region of interest" description="Disordered" evidence="5">
    <location>
        <begin position="233"/>
        <end position="387"/>
    </location>
</feature>
<reference evidence="7" key="1">
    <citation type="submission" date="2020-07" db="EMBL/GenBank/DDBJ databases">
        <authorList>
            <person name="Nieuwenhuis M."/>
            <person name="Van De Peppel L.J.J."/>
        </authorList>
    </citation>
    <scope>NUCLEOTIDE SEQUENCE</scope>
    <source>
        <strain evidence="7">AP01</strain>
        <tissue evidence="7">Mycelium</tissue>
    </source>
</reference>
<dbReference type="InterPro" id="IPR036390">
    <property type="entry name" value="WH_DNA-bd_sf"/>
</dbReference>
<evidence type="ECO:0000256" key="3">
    <source>
        <dbReference type="ARBA" id="ARBA00023125"/>
    </source>
</evidence>
<dbReference type="InterPro" id="IPR036388">
    <property type="entry name" value="WH-like_DNA-bd_sf"/>
</dbReference>
<evidence type="ECO:0000259" key="6">
    <source>
        <dbReference type="Pfam" id="PF00447"/>
    </source>
</evidence>
<sequence>MIRWDPAGEHIIVERPEQLALHVLPSIYRQSRFASFSRQLNIYGFMRKVNLRNVDPAIDDPDASTWSHPTLNRHSPPDVVSNFKRRVPPRLPKPRKRDIQEPPSIPPPRSAIGIGPVPLTVPSSVGPSSHKAAMVGRARGFSAPGSFTPLTQGAAAGWGTSYPRAALPPLTVPSDPPHHISNGNLYNSPHTLHPITPTDESPTSGFHPMSSYSTSGRDILSSQYPYQEASHWSYSQNSNSSTSSHNGSLSSLLNPSGGGYSRPTPTINTSYASPFSSIPMQAEHTASSLSPDSRPTTGYSMSSVSSLPYHDDHLQHDYSRPNSSHHRPISPSRPHSSKSSYPSGSLSVRRARRHSQAMSPYPSPYDHSEHQRPSTSPQPVDDHQSSNIPRVRSMIQLPSVDTYSFNPSQAEFAYNAVPSSVTHVDSMNDGHGWNHRNGRPSTSTSSISAASHTSSAQATTPPIPDNYHPDTDINRFSPDFGFVAMNEHVPHHYKSTGEM</sequence>
<evidence type="ECO:0000256" key="1">
    <source>
        <dbReference type="ARBA" id="ARBA00004123"/>
    </source>
</evidence>
<comment type="caution">
    <text evidence="7">The sequence shown here is derived from an EMBL/GenBank/DDBJ whole genome shotgun (WGS) entry which is preliminary data.</text>
</comment>
<feature type="compositionally biased region" description="Low complexity" evidence="5">
    <location>
        <begin position="441"/>
        <end position="460"/>
    </location>
</feature>
<feature type="compositionally biased region" description="Polar residues" evidence="5">
    <location>
        <begin position="181"/>
        <end position="190"/>
    </location>
</feature>
<keyword evidence="3" id="KW-0238">DNA-binding</keyword>
<feature type="compositionally biased region" description="Polar residues" evidence="5">
    <location>
        <begin position="64"/>
        <end position="73"/>
    </location>
</feature>
<protein>
    <recommendedName>
        <fullName evidence="6">HSF-type DNA-binding domain-containing protein</fullName>
    </recommendedName>
</protein>
<evidence type="ECO:0000313" key="8">
    <source>
        <dbReference type="Proteomes" id="UP000775547"/>
    </source>
</evidence>
<feature type="domain" description="HSF-type DNA-binding" evidence="6">
    <location>
        <begin position="1"/>
        <end position="86"/>
    </location>
</feature>
<feature type="compositionally biased region" description="Polar residues" evidence="5">
    <location>
        <begin position="263"/>
        <end position="306"/>
    </location>
</feature>
<dbReference type="AlphaFoldDB" id="A0A9P7KFK6"/>
<dbReference type="PANTHER" id="PTHR10015">
    <property type="entry name" value="HEAT SHOCK TRANSCRIPTION FACTOR"/>
    <property type="match status" value="1"/>
</dbReference>
<evidence type="ECO:0000256" key="2">
    <source>
        <dbReference type="ARBA" id="ARBA00006403"/>
    </source>
</evidence>
<dbReference type="SUPFAM" id="SSF46785">
    <property type="entry name" value="Winged helix' DNA-binding domain"/>
    <property type="match status" value="1"/>
</dbReference>
<feature type="compositionally biased region" description="Polar residues" evidence="5">
    <location>
        <begin position="198"/>
        <end position="214"/>
    </location>
</feature>
<dbReference type="GO" id="GO:0003700">
    <property type="term" value="F:DNA-binding transcription factor activity"/>
    <property type="evidence" value="ECO:0007669"/>
    <property type="project" value="InterPro"/>
</dbReference>
<dbReference type="Gene3D" id="1.10.10.10">
    <property type="entry name" value="Winged helix-like DNA-binding domain superfamily/Winged helix DNA-binding domain"/>
    <property type="match status" value="1"/>
</dbReference>
<evidence type="ECO:0000313" key="7">
    <source>
        <dbReference type="EMBL" id="KAG5648658.1"/>
    </source>
</evidence>
<dbReference type="PANTHER" id="PTHR10015:SF427">
    <property type="entry name" value="HEAT SHOCK FACTOR PROTEIN"/>
    <property type="match status" value="1"/>
</dbReference>
<evidence type="ECO:0000256" key="4">
    <source>
        <dbReference type="ARBA" id="ARBA00023242"/>
    </source>
</evidence>
<dbReference type="GO" id="GO:0005634">
    <property type="term" value="C:nucleus"/>
    <property type="evidence" value="ECO:0007669"/>
    <property type="project" value="UniProtKB-SubCell"/>
</dbReference>
<proteinExistence type="inferred from homology"/>
<dbReference type="EMBL" id="JABCKV010000001">
    <property type="protein sequence ID" value="KAG5648658.1"/>
    <property type="molecule type" value="Genomic_DNA"/>
</dbReference>